<keyword evidence="2" id="KW-1185">Reference proteome</keyword>
<dbReference type="RefSeq" id="WP_407279179.1">
    <property type="nucleotide sequence ID" value="NZ_CP141259.1"/>
</dbReference>
<evidence type="ECO:0000313" key="1">
    <source>
        <dbReference type="EMBL" id="WRL46337.1"/>
    </source>
</evidence>
<evidence type="ECO:0000313" key="2">
    <source>
        <dbReference type="Proteomes" id="UP001626593"/>
    </source>
</evidence>
<sequence length="393" mass="43841">MKFVIDPRLSHLDEAELAALAERYFVGERVGDLVREYRLQCTPNQLYRLIPPRILLDHNCEACGAPLIQVRRAAGALSLGLDATRCSACRHRVNGSCRCDACEAKKRQRVQAEITRQRAEVEAYCRGRWDYREVQHNPEDLSVNTAVALLALVRSGGWLSDTSVGRIDASGIPFAPEGPLGDNLLATLVSSGLVAPALDSPMDAFETTSTSMQVFTDRVHWRILAASPMLLVRQLEQLCKFGEWPDAWDNDIAELQLALAVAECREFADFCLTERGLPAVGHHAAEVLFKNLLTDFAVSQCFRIIWSGAMASVDFIARTGSSRRHASNFFVGACQRWADRARTDGWIIKPGFRNGRRPRSQLSHVLNDVFFGIGERGFNEPLRAFSMNLQHLT</sequence>
<gene>
    <name evidence="1" type="ORF">U5817_24585</name>
</gene>
<accession>A0ABZ1AKE9</accession>
<proteinExistence type="predicted"/>
<protein>
    <submittedName>
        <fullName evidence="1">Uncharacterized protein</fullName>
    </submittedName>
</protein>
<name>A0ABZ1AKE9_AROEV</name>
<organism evidence="1 2">
    <name type="scientific">Aromatoleum evansii</name>
    <name type="common">Azoarcus evansii</name>
    <dbReference type="NCBI Taxonomy" id="59406"/>
    <lineage>
        <taxon>Bacteria</taxon>
        <taxon>Pseudomonadati</taxon>
        <taxon>Pseudomonadota</taxon>
        <taxon>Betaproteobacteria</taxon>
        <taxon>Rhodocyclales</taxon>
        <taxon>Rhodocyclaceae</taxon>
        <taxon>Aromatoleum</taxon>
    </lineage>
</organism>
<reference evidence="1 2" key="1">
    <citation type="submission" date="2023-12" db="EMBL/GenBank/DDBJ databases">
        <title>A. evansii MAY27, complete genome.</title>
        <authorList>
            <person name="Wang Y."/>
        </authorList>
    </citation>
    <scope>NUCLEOTIDE SEQUENCE [LARGE SCALE GENOMIC DNA]</scope>
    <source>
        <strain evidence="1 2">MAY27</strain>
    </source>
</reference>
<dbReference type="EMBL" id="CP141259">
    <property type="protein sequence ID" value="WRL46337.1"/>
    <property type="molecule type" value="Genomic_DNA"/>
</dbReference>
<dbReference type="Proteomes" id="UP001626593">
    <property type="component" value="Chromosome"/>
</dbReference>